<reference evidence="3 4" key="1">
    <citation type="submission" date="2021-05" db="EMBL/GenBank/DDBJ databases">
        <title>Roseococcus sp. XZZS9, whole genome shotgun sequencing project.</title>
        <authorList>
            <person name="Zhao G."/>
            <person name="Shen L."/>
        </authorList>
    </citation>
    <scope>NUCLEOTIDE SEQUENCE [LARGE SCALE GENOMIC DNA]</scope>
    <source>
        <strain evidence="3 4">XZZS9</strain>
    </source>
</reference>
<dbReference type="Proteomes" id="UP000766336">
    <property type="component" value="Unassembled WGS sequence"/>
</dbReference>
<name>A0ABS5QEC0_9PROT</name>
<organism evidence="3 4">
    <name type="scientific">Roseococcus pinisoli</name>
    <dbReference type="NCBI Taxonomy" id="2835040"/>
    <lineage>
        <taxon>Bacteria</taxon>
        <taxon>Pseudomonadati</taxon>
        <taxon>Pseudomonadota</taxon>
        <taxon>Alphaproteobacteria</taxon>
        <taxon>Acetobacterales</taxon>
        <taxon>Roseomonadaceae</taxon>
        <taxon>Roseococcus</taxon>
    </lineage>
</organism>
<sequence>MKKFLFAALMSLGIAGAAQAAPTLQFRVYEDNALVGGLSTSSSSGLLAASGSTTYFNVSANAYGAPIVESPSLLAQTTSVSAISGYSGTHTIRLEFTQTGLTSASAGGLLASLASSFTTNFLLNGADVQSVTLTTYVDNNNTAFGRGTQIASQTYTSGPTNASGQLPANIALTNEFFSETLVITATFTGPSAGLQADAQIVRVPEPASFALLGSALLGLGFARRSRRKG</sequence>
<dbReference type="EMBL" id="JAHCDA010000002">
    <property type="protein sequence ID" value="MBS7812050.1"/>
    <property type="molecule type" value="Genomic_DNA"/>
</dbReference>
<accession>A0ABS5QEC0</accession>
<evidence type="ECO:0000259" key="2">
    <source>
        <dbReference type="Pfam" id="PF07589"/>
    </source>
</evidence>
<dbReference type="InterPro" id="IPR013424">
    <property type="entry name" value="Ice-binding_C"/>
</dbReference>
<feature type="domain" description="Ice-binding protein C-terminal" evidence="2">
    <location>
        <begin position="203"/>
        <end position="226"/>
    </location>
</feature>
<comment type="caution">
    <text evidence="3">The sequence shown here is derived from an EMBL/GenBank/DDBJ whole genome shotgun (WGS) entry which is preliminary data.</text>
</comment>
<evidence type="ECO:0000256" key="1">
    <source>
        <dbReference type="SAM" id="SignalP"/>
    </source>
</evidence>
<dbReference type="RefSeq" id="WP_213670686.1">
    <property type="nucleotide sequence ID" value="NZ_JAHCDA010000002.1"/>
</dbReference>
<evidence type="ECO:0000313" key="3">
    <source>
        <dbReference type="EMBL" id="MBS7812050.1"/>
    </source>
</evidence>
<keyword evidence="1" id="KW-0732">Signal</keyword>
<dbReference type="NCBIfam" id="TIGR02595">
    <property type="entry name" value="PEP_CTERM"/>
    <property type="match status" value="1"/>
</dbReference>
<gene>
    <name evidence="3" type="ORF">KHU32_13950</name>
</gene>
<protein>
    <submittedName>
        <fullName evidence="3">PEP-CTERM sorting domain-containing protein</fullName>
    </submittedName>
</protein>
<proteinExistence type="predicted"/>
<dbReference type="Pfam" id="PF07589">
    <property type="entry name" value="PEP-CTERM"/>
    <property type="match status" value="1"/>
</dbReference>
<feature type="chain" id="PRO_5046503815" evidence="1">
    <location>
        <begin position="21"/>
        <end position="229"/>
    </location>
</feature>
<feature type="signal peptide" evidence="1">
    <location>
        <begin position="1"/>
        <end position="20"/>
    </location>
</feature>
<keyword evidence="4" id="KW-1185">Reference proteome</keyword>
<evidence type="ECO:0000313" key="4">
    <source>
        <dbReference type="Proteomes" id="UP000766336"/>
    </source>
</evidence>